<evidence type="ECO:0000313" key="1">
    <source>
        <dbReference type="EMBL" id="KAJ3495686.1"/>
    </source>
</evidence>
<organism evidence="1 2">
    <name type="scientific">Lecanicillium saksenae</name>
    <dbReference type="NCBI Taxonomy" id="468837"/>
    <lineage>
        <taxon>Eukaryota</taxon>
        <taxon>Fungi</taxon>
        <taxon>Dikarya</taxon>
        <taxon>Ascomycota</taxon>
        <taxon>Pezizomycotina</taxon>
        <taxon>Sordariomycetes</taxon>
        <taxon>Hypocreomycetidae</taxon>
        <taxon>Hypocreales</taxon>
        <taxon>Cordycipitaceae</taxon>
        <taxon>Lecanicillium</taxon>
    </lineage>
</organism>
<reference evidence="1" key="1">
    <citation type="submission" date="2022-07" db="EMBL/GenBank/DDBJ databases">
        <title>Genome Sequence of Lecanicillium saksenae.</title>
        <authorList>
            <person name="Buettner E."/>
        </authorList>
    </citation>
    <scope>NUCLEOTIDE SEQUENCE</scope>
    <source>
        <strain evidence="1">VT-O1</strain>
    </source>
</reference>
<dbReference type="EMBL" id="JANAKD010000255">
    <property type="protein sequence ID" value="KAJ3495686.1"/>
    <property type="molecule type" value="Genomic_DNA"/>
</dbReference>
<name>A0ACC1R1Z3_9HYPO</name>
<sequence length="505" mass="57141">MPMKVAIAGAGVAGPAVAFWLAKQGHECTVIERFPSLRAAGLQVDLRNEAIEAVRRMGLLPTVRERSVPEMGTIIVDSKGHENIVQRKFDPECESGVQGKTSSYEIMRRDLIQILYDATKDNVTYRFGLSIDHYRNIEGSEDGDKTDKVEVTLSDGSREIYDLLIAADGQGSRIRKQMFFYSPEEDQSRWLGIFSAYYTLPRRDYDTSFCRMYHATERRLAMTRWHKEDMGQVYLMAMNNAERFRRALDRDIASQKDAFAAVFKGMGWQEERIMHALTDAEDFYADEMLQRRSTVWSRGRVVLLGDSAYCASPIAGVGSSMALIGAYVLAGELAIHGEKNVCEALTSYDTIMRPLVDQSQRLPKRSLQGWFPLSTWSIKRLHVKEWVKSKGKGAQPWTKELNGHRWILPDYPEMCWRSKSSAWASLPSTARSSLTDDSRAQSFWSPGAYSAASSVTDDIWLPSHALQEEENTGRTVAEWPLATPLTFSKCSNCVRRVDILPPQKE</sequence>
<proteinExistence type="predicted"/>
<protein>
    <submittedName>
        <fullName evidence="1">Uncharacterized protein</fullName>
    </submittedName>
</protein>
<keyword evidence="2" id="KW-1185">Reference proteome</keyword>
<gene>
    <name evidence="1" type="ORF">NLG97_g3214</name>
</gene>
<comment type="caution">
    <text evidence="1">The sequence shown here is derived from an EMBL/GenBank/DDBJ whole genome shotgun (WGS) entry which is preliminary data.</text>
</comment>
<dbReference type="Proteomes" id="UP001148737">
    <property type="component" value="Unassembled WGS sequence"/>
</dbReference>
<evidence type="ECO:0000313" key="2">
    <source>
        <dbReference type="Proteomes" id="UP001148737"/>
    </source>
</evidence>
<accession>A0ACC1R1Z3</accession>